<evidence type="ECO:0000313" key="7">
    <source>
        <dbReference type="EMBL" id="KAJ4185848.1"/>
    </source>
</evidence>
<dbReference type="EMBL" id="JAOQAV010000022">
    <property type="protein sequence ID" value="KAJ4185848.1"/>
    <property type="molecule type" value="Genomic_DNA"/>
</dbReference>
<evidence type="ECO:0000259" key="6">
    <source>
        <dbReference type="PROSITE" id="PS50865"/>
    </source>
</evidence>
<dbReference type="SUPFAM" id="SSF144232">
    <property type="entry name" value="HIT/MYND zinc finger-like"/>
    <property type="match status" value="1"/>
</dbReference>
<feature type="domain" description="MYND-type" evidence="6">
    <location>
        <begin position="14"/>
        <end position="51"/>
    </location>
</feature>
<dbReference type="PROSITE" id="PS50865">
    <property type="entry name" value="ZF_MYND_2"/>
    <property type="match status" value="1"/>
</dbReference>
<accession>A0A9W8UY45</accession>
<evidence type="ECO:0000256" key="5">
    <source>
        <dbReference type="SAM" id="Coils"/>
    </source>
</evidence>
<dbReference type="PROSITE" id="PS01360">
    <property type="entry name" value="ZF_MYND_1"/>
    <property type="match status" value="1"/>
</dbReference>
<dbReference type="AlphaFoldDB" id="A0A9W8UY45"/>
<dbReference type="Proteomes" id="UP001152087">
    <property type="component" value="Unassembled WGS sequence"/>
</dbReference>
<dbReference type="Pfam" id="PF01753">
    <property type="entry name" value="zf-MYND"/>
    <property type="match status" value="1"/>
</dbReference>
<proteinExistence type="predicted"/>
<keyword evidence="2 4" id="KW-0863">Zinc-finger</keyword>
<name>A0A9W8UY45_9HYPO</name>
<sequence>MSSPQSCALSPRACGVCRKQEDLIRCPGCLVVYYCGRDHQAIDRKLHEEGCTKTEKALARLEKEEQSLRDHPGGMFENGVGRFFKIKETRQYMIVRKQVVTTLLQSFGAAGGRADAVRTALDHILDMLRLGRGDYMGVRDVAPTLFIRLNRDQEAYDFAKWYATTGSPSHCAWDDLDLPFLDIKGADL</sequence>
<feature type="coiled-coil region" evidence="5">
    <location>
        <begin position="44"/>
        <end position="71"/>
    </location>
</feature>
<gene>
    <name evidence="7" type="ORF">NW755_008300</name>
</gene>
<keyword evidence="5" id="KW-0175">Coiled coil</keyword>
<evidence type="ECO:0000256" key="3">
    <source>
        <dbReference type="ARBA" id="ARBA00022833"/>
    </source>
</evidence>
<evidence type="ECO:0000256" key="1">
    <source>
        <dbReference type="ARBA" id="ARBA00022723"/>
    </source>
</evidence>
<comment type="caution">
    <text evidence="7">The sequence shown here is derived from an EMBL/GenBank/DDBJ whole genome shotgun (WGS) entry which is preliminary data.</text>
</comment>
<evidence type="ECO:0000256" key="4">
    <source>
        <dbReference type="PROSITE-ProRule" id="PRU00134"/>
    </source>
</evidence>
<keyword evidence="1" id="KW-0479">Metal-binding</keyword>
<dbReference type="GO" id="GO:0008270">
    <property type="term" value="F:zinc ion binding"/>
    <property type="evidence" value="ECO:0007669"/>
    <property type="project" value="UniProtKB-KW"/>
</dbReference>
<dbReference type="InterPro" id="IPR002893">
    <property type="entry name" value="Znf_MYND"/>
</dbReference>
<dbReference type="Gene3D" id="6.10.140.2220">
    <property type="match status" value="1"/>
</dbReference>
<protein>
    <recommendedName>
        <fullName evidence="6">MYND-type domain-containing protein</fullName>
    </recommendedName>
</protein>
<evidence type="ECO:0000313" key="8">
    <source>
        <dbReference type="Proteomes" id="UP001152087"/>
    </source>
</evidence>
<keyword evidence="3" id="KW-0862">Zinc</keyword>
<reference evidence="7" key="1">
    <citation type="submission" date="2022-09" db="EMBL/GenBank/DDBJ databases">
        <title>Fusarium specimens isolated from Avocado Roots.</title>
        <authorList>
            <person name="Stajich J."/>
            <person name="Roper C."/>
            <person name="Heimlech-Rivalta G."/>
        </authorList>
    </citation>
    <scope>NUCLEOTIDE SEQUENCE</scope>
    <source>
        <strain evidence="7">A02</strain>
    </source>
</reference>
<keyword evidence="8" id="KW-1185">Reference proteome</keyword>
<organism evidence="7 8">
    <name type="scientific">Fusarium falciforme</name>
    <dbReference type="NCBI Taxonomy" id="195108"/>
    <lineage>
        <taxon>Eukaryota</taxon>
        <taxon>Fungi</taxon>
        <taxon>Dikarya</taxon>
        <taxon>Ascomycota</taxon>
        <taxon>Pezizomycotina</taxon>
        <taxon>Sordariomycetes</taxon>
        <taxon>Hypocreomycetidae</taxon>
        <taxon>Hypocreales</taxon>
        <taxon>Nectriaceae</taxon>
        <taxon>Fusarium</taxon>
        <taxon>Fusarium solani species complex</taxon>
    </lineage>
</organism>
<evidence type="ECO:0000256" key="2">
    <source>
        <dbReference type="ARBA" id="ARBA00022771"/>
    </source>
</evidence>